<accession>A0AAV6ZEH0</accession>
<protein>
    <submittedName>
        <fullName evidence="1">Uncharacterized protein</fullName>
    </submittedName>
</protein>
<feature type="non-terminal residue" evidence="1">
    <location>
        <position position="1"/>
    </location>
</feature>
<feature type="non-terminal residue" evidence="1">
    <location>
        <position position="118"/>
    </location>
</feature>
<sequence>PQVLLSAVGSEFKPKASLPLTIRAPGGSIVGLSAVDVSVYDVTKKAPKTMERVLRRIEQSDLGCGAGAGKDNVDVFELAGLTFITNANIRASQNPDLTCDEILRSKRSIDLDAEIQKM</sequence>
<dbReference type="Gene3D" id="1.20.50.70">
    <property type="match status" value="1"/>
</dbReference>
<comment type="caution">
    <text evidence="1">The sequence shown here is derived from an EMBL/GenBank/DDBJ whole genome shotgun (WGS) entry which is preliminary data.</text>
</comment>
<evidence type="ECO:0000313" key="2">
    <source>
        <dbReference type="Proteomes" id="UP000824782"/>
    </source>
</evidence>
<dbReference type="AlphaFoldDB" id="A0AAV6ZEH0"/>
<keyword evidence="2" id="KW-1185">Reference proteome</keyword>
<name>A0AAV6ZEH0_ENGPU</name>
<evidence type="ECO:0000313" key="1">
    <source>
        <dbReference type="EMBL" id="KAG8544258.1"/>
    </source>
</evidence>
<organism evidence="1 2">
    <name type="scientific">Engystomops pustulosus</name>
    <name type="common">Tungara frog</name>
    <name type="synonym">Physalaemus pustulosus</name>
    <dbReference type="NCBI Taxonomy" id="76066"/>
    <lineage>
        <taxon>Eukaryota</taxon>
        <taxon>Metazoa</taxon>
        <taxon>Chordata</taxon>
        <taxon>Craniata</taxon>
        <taxon>Vertebrata</taxon>
        <taxon>Euteleostomi</taxon>
        <taxon>Amphibia</taxon>
        <taxon>Batrachia</taxon>
        <taxon>Anura</taxon>
        <taxon>Neobatrachia</taxon>
        <taxon>Hyloidea</taxon>
        <taxon>Leptodactylidae</taxon>
        <taxon>Leiuperinae</taxon>
        <taxon>Engystomops</taxon>
    </lineage>
</organism>
<proteinExistence type="predicted"/>
<dbReference type="Proteomes" id="UP000824782">
    <property type="component" value="Unassembled WGS sequence"/>
</dbReference>
<dbReference type="EMBL" id="WNYA01002450">
    <property type="protein sequence ID" value="KAG8544258.1"/>
    <property type="molecule type" value="Genomic_DNA"/>
</dbReference>
<reference evidence="1" key="1">
    <citation type="thesis" date="2020" institute="ProQuest LLC" country="789 East Eisenhower Parkway, Ann Arbor, MI, USA">
        <title>Comparative Genomics and Chromosome Evolution.</title>
        <authorList>
            <person name="Mudd A.B."/>
        </authorList>
    </citation>
    <scope>NUCLEOTIDE SEQUENCE</scope>
    <source>
        <strain evidence="1">237g6f4</strain>
        <tissue evidence="1">Blood</tissue>
    </source>
</reference>
<dbReference type="Gene3D" id="2.20.130.20">
    <property type="match status" value="1"/>
</dbReference>
<gene>
    <name evidence="1" type="ORF">GDO81_022834</name>
</gene>